<protein>
    <submittedName>
        <fullName evidence="1">Uncharacterized protein</fullName>
    </submittedName>
</protein>
<name>A0ABN8VUD0_SACEU</name>
<reference evidence="1" key="1">
    <citation type="submission" date="2022-08" db="EMBL/GenBank/DDBJ databases">
        <authorList>
            <person name="Byrne P K."/>
        </authorList>
    </citation>
    <scope>NUCLEOTIDE SEQUENCE</scope>
    <source>
        <strain evidence="1">UCD650</strain>
    </source>
</reference>
<keyword evidence="2" id="KW-1185">Reference proteome</keyword>
<evidence type="ECO:0000313" key="2">
    <source>
        <dbReference type="Proteomes" id="UP001152964"/>
    </source>
</evidence>
<evidence type="ECO:0000313" key="1">
    <source>
        <dbReference type="EMBL" id="CAI1955679.1"/>
    </source>
</evidence>
<accession>A0ABN8VUD0</accession>
<gene>
    <name evidence="1" type="primary">U6500E01760</name>
    <name evidence="1" type="ORF">SEUBUCD650_0E01760</name>
</gene>
<dbReference type="EMBL" id="OX291495">
    <property type="protein sequence ID" value="CAI1955679.1"/>
    <property type="molecule type" value="Genomic_DNA"/>
</dbReference>
<proteinExistence type="predicted"/>
<dbReference type="Proteomes" id="UP001152964">
    <property type="component" value="Chromosome 5"/>
</dbReference>
<sequence>MCILVDAMNVKEPLVNFLKSVLNNVNLAFQYRISRFHLQLLQETNVLRFIHRRIERWFGLEPKTEPSPYIKGEEDQVICRVDHYIECSKYELIDLKAKEIQLHYEKMVFEMTQELKGDKRVFSLIAQTYQSSGAERVETGVVSRKHERRYSAKEIQIIPLRFKPIRLKRRIQPVNEEKIDD</sequence>
<organism evidence="1 2">
    <name type="scientific">Saccharomyces eubayanus</name>
    <name type="common">Yeast</name>
    <dbReference type="NCBI Taxonomy" id="1080349"/>
    <lineage>
        <taxon>Eukaryota</taxon>
        <taxon>Fungi</taxon>
        <taxon>Dikarya</taxon>
        <taxon>Ascomycota</taxon>
        <taxon>Saccharomycotina</taxon>
        <taxon>Saccharomycetes</taxon>
        <taxon>Saccharomycetales</taxon>
        <taxon>Saccharomycetaceae</taxon>
        <taxon>Saccharomyces</taxon>
    </lineage>
</organism>